<feature type="region of interest" description="Disordered" evidence="1">
    <location>
        <begin position="54"/>
        <end position="198"/>
    </location>
</feature>
<feature type="compositionally biased region" description="Low complexity" evidence="1">
    <location>
        <begin position="169"/>
        <end position="198"/>
    </location>
</feature>
<protein>
    <submittedName>
        <fullName evidence="2">Uncharacterized protein</fullName>
    </submittedName>
</protein>
<feature type="compositionally biased region" description="Polar residues" evidence="1">
    <location>
        <begin position="1"/>
        <end position="12"/>
    </location>
</feature>
<feature type="compositionally biased region" description="Polar residues" evidence="1">
    <location>
        <begin position="75"/>
        <end position="95"/>
    </location>
</feature>
<feature type="non-terminal residue" evidence="2">
    <location>
        <position position="1"/>
    </location>
</feature>
<comment type="caution">
    <text evidence="2">The sequence shown here is derived from an EMBL/GenBank/DDBJ whole genome shotgun (WGS) entry which is preliminary data.</text>
</comment>
<gene>
    <name evidence="2" type="ORF">OKA104_LOCUS50360</name>
</gene>
<evidence type="ECO:0000313" key="2">
    <source>
        <dbReference type="EMBL" id="CAF4381020.1"/>
    </source>
</evidence>
<feature type="compositionally biased region" description="Polar residues" evidence="1">
    <location>
        <begin position="54"/>
        <end position="68"/>
    </location>
</feature>
<organism evidence="2 3">
    <name type="scientific">Adineta steineri</name>
    <dbReference type="NCBI Taxonomy" id="433720"/>
    <lineage>
        <taxon>Eukaryota</taxon>
        <taxon>Metazoa</taxon>
        <taxon>Spiralia</taxon>
        <taxon>Gnathifera</taxon>
        <taxon>Rotifera</taxon>
        <taxon>Eurotatoria</taxon>
        <taxon>Bdelloidea</taxon>
        <taxon>Adinetida</taxon>
        <taxon>Adinetidae</taxon>
        <taxon>Adineta</taxon>
    </lineage>
</organism>
<reference evidence="2" key="1">
    <citation type="submission" date="2021-02" db="EMBL/GenBank/DDBJ databases">
        <authorList>
            <person name="Nowell W R."/>
        </authorList>
    </citation>
    <scope>NUCLEOTIDE SEQUENCE</scope>
</reference>
<dbReference type="EMBL" id="CAJOAY010025155">
    <property type="protein sequence ID" value="CAF4381020.1"/>
    <property type="molecule type" value="Genomic_DNA"/>
</dbReference>
<dbReference type="Proteomes" id="UP000663881">
    <property type="component" value="Unassembled WGS sequence"/>
</dbReference>
<feature type="non-terminal residue" evidence="2">
    <location>
        <position position="198"/>
    </location>
</feature>
<feature type="region of interest" description="Disordered" evidence="1">
    <location>
        <begin position="1"/>
        <end position="39"/>
    </location>
</feature>
<sequence>HHSLTNTKSQSPNHRHRRNSLPVPSNSSDVKAKQARGTLKTCLESMSNFLHQKLNEQSSAHLTSQSPNEEPMILQGSSSSPSFLNDQEQQVLNTNRQRKTSLDERIRSLLNNNPNQDKTPTDEIKEVSTTKMRKSLPLPPGTFDSNKEHKHTSSKKRSHSLGKVKSTSKKQSTSSSSSNHKRLSSTTASSSNRKSSSS</sequence>
<evidence type="ECO:0000313" key="3">
    <source>
        <dbReference type="Proteomes" id="UP000663881"/>
    </source>
</evidence>
<feature type="compositionally biased region" description="Basic residues" evidence="1">
    <location>
        <begin position="148"/>
        <end position="168"/>
    </location>
</feature>
<evidence type="ECO:0000256" key="1">
    <source>
        <dbReference type="SAM" id="MobiDB-lite"/>
    </source>
</evidence>
<feature type="compositionally biased region" description="Polar residues" evidence="1">
    <location>
        <begin position="109"/>
        <end position="118"/>
    </location>
</feature>
<accession>A0A820N1H8</accession>
<name>A0A820N1H8_9BILA</name>
<dbReference type="AlphaFoldDB" id="A0A820N1H8"/>
<feature type="compositionally biased region" description="Basic and acidic residues" evidence="1">
    <location>
        <begin position="119"/>
        <end position="128"/>
    </location>
</feature>
<proteinExistence type="predicted"/>